<feature type="transmembrane region" description="Helical" evidence="2">
    <location>
        <begin position="199"/>
        <end position="220"/>
    </location>
</feature>
<feature type="compositionally biased region" description="Polar residues" evidence="1">
    <location>
        <begin position="51"/>
        <end position="61"/>
    </location>
</feature>
<feature type="transmembrane region" description="Helical" evidence="2">
    <location>
        <begin position="167"/>
        <end position="187"/>
    </location>
</feature>
<dbReference type="EMBL" id="CAJZBQ010000040">
    <property type="protein sequence ID" value="CAG9326292.1"/>
    <property type="molecule type" value="Genomic_DNA"/>
</dbReference>
<reference evidence="3" key="1">
    <citation type="submission" date="2021-09" db="EMBL/GenBank/DDBJ databases">
        <authorList>
            <consortium name="AG Swart"/>
            <person name="Singh M."/>
            <person name="Singh A."/>
            <person name="Seah K."/>
            <person name="Emmerich C."/>
        </authorList>
    </citation>
    <scope>NUCLEOTIDE SEQUENCE</scope>
    <source>
        <strain evidence="3">ATCC30299</strain>
    </source>
</reference>
<dbReference type="Proteomes" id="UP001162131">
    <property type="component" value="Unassembled WGS sequence"/>
</dbReference>
<accession>A0AAU9JGC9</accession>
<name>A0AAU9JGC9_9CILI</name>
<keyword evidence="4" id="KW-1185">Reference proteome</keyword>
<protein>
    <submittedName>
        <fullName evidence="3">Uncharacterized protein</fullName>
    </submittedName>
</protein>
<feature type="compositionally biased region" description="Basic and acidic residues" evidence="1">
    <location>
        <begin position="22"/>
        <end position="36"/>
    </location>
</feature>
<keyword evidence="2" id="KW-0472">Membrane</keyword>
<evidence type="ECO:0000256" key="1">
    <source>
        <dbReference type="SAM" id="MobiDB-lite"/>
    </source>
</evidence>
<comment type="caution">
    <text evidence="3">The sequence shown here is derived from an EMBL/GenBank/DDBJ whole genome shotgun (WGS) entry which is preliminary data.</text>
</comment>
<evidence type="ECO:0000313" key="3">
    <source>
        <dbReference type="EMBL" id="CAG9326292.1"/>
    </source>
</evidence>
<feature type="transmembrane region" description="Helical" evidence="2">
    <location>
        <begin position="93"/>
        <end position="119"/>
    </location>
</feature>
<sequence>MAGQVKEDPFALKFVDQEDSDPQEKPIQKKTQESGMRKNILPEPRQKSEPESASPNSSGRSKTYVRWGLLSAKSEIVLYDIKQALYRQSIIELALILLGLLILIVHAKFVILVHILHLVRPYLAYRLIMILPRSHNFYEQLPDDLGKIGDDFQGKAYDELRKSSGIAAQYLSVSAVAGLFDIIALLIGYGKFDNHDSMAATYFVLAFLFVCTDFFLPLWYLTLQFTFPEDIWFDLVTIARGSLEKMKFFVVTTVRRTT</sequence>
<evidence type="ECO:0000313" key="4">
    <source>
        <dbReference type="Proteomes" id="UP001162131"/>
    </source>
</evidence>
<evidence type="ECO:0000256" key="2">
    <source>
        <dbReference type="SAM" id="Phobius"/>
    </source>
</evidence>
<feature type="compositionally biased region" description="Basic and acidic residues" evidence="1">
    <location>
        <begin position="1"/>
        <end position="10"/>
    </location>
</feature>
<gene>
    <name evidence="3" type="ORF">BSTOLATCC_MIC40721</name>
</gene>
<keyword evidence="2" id="KW-1133">Transmembrane helix</keyword>
<organism evidence="3 4">
    <name type="scientific">Blepharisma stoltei</name>
    <dbReference type="NCBI Taxonomy" id="1481888"/>
    <lineage>
        <taxon>Eukaryota</taxon>
        <taxon>Sar</taxon>
        <taxon>Alveolata</taxon>
        <taxon>Ciliophora</taxon>
        <taxon>Postciliodesmatophora</taxon>
        <taxon>Heterotrichea</taxon>
        <taxon>Heterotrichida</taxon>
        <taxon>Blepharismidae</taxon>
        <taxon>Blepharisma</taxon>
    </lineage>
</organism>
<keyword evidence="2" id="KW-0812">Transmembrane</keyword>
<dbReference type="AlphaFoldDB" id="A0AAU9JGC9"/>
<feature type="region of interest" description="Disordered" evidence="1">
    <location>
        <begin position="1"/>
        <end position="61"/>
    </location>
</feature>
<proteinExistence type="predicted"/>